<protein>
    <submittedName>
        <fullName evidence="1">Uncharacterized protein</fullName>
    </submittedName>
</protein>
<dbReference type="Proteomes" id="UP000821845">
    <property type="component" value="Chromosome 11"/>
</dbReference>
<evidence type="ECO:0000313" key="1">
    <source>
        <dbReference type="EMBL" id="KAH6940520.1"/>
    </source>
</evidence>
<organism evidence="1 2">
    <name type="scientific">Hyalomma asiaticum</name>
    <name type="common">Tick</name>
    <dbReference type="NCBI Taxonomy" id="266040"/>
    <lineage>
        <taxon>Eukaryota</taxon>
        <taxon>Metazoa</taxon>
        <taxon>Ecdysozoa</taxon>
        <taxon>Arthropoda</taxon>
        <taxon>Chelicerata</taxon>
        <taxon>Arachnida</taxon>
        <taxon>Acari</taxon>
        <taxon>Parasitiformes</taxon>
        <taxon>Ixodida</taxon>
        <taxon>Ixodoidea</taxon>
        <taxon>Ixodidae</taxon>
        <taxon>Hyalomminae</taxon>
        <taxon>Hyalomma</taxon>
    </lineage>
</organism>
<dbReference type="EMBL" id="CM023491">
    <property type="protein sequence ID" value="KAH6940520.1"/>
    <property type="molecule type" value="Genomic_DNA"/>
</dbReference>
<keyword evidence="2" id="KW-1185">Reference proteome</keyword>
<accession>A0ACB7T0T3</accession>
<comment type="caution">
    <text evidence="1">The sequence shown here is derived from an EMBL/GenBank/DDBJ whole genome shotgun (WGS) entry which is preliminary data.</text>
</comment>
<sequence length="500" mass="55706">MVSMQERVTNHLRDSQEKRPPCPQQDFYLGMQNVSTTNASEDCLHLNIWAPPLSCGSWLLTQDECRMRPVLFFLYGAAFQNGANSFEARTRLYDGQYLSALGDLVVVVPNYRVGALGFLSGPSAGVLPGNAGLYDQRLALSWTLDNIGNFGGNASRLVLAGHDAGASSLGYHLFHGDAALFTRNVARYILQSGGPFNRYKDDGVEGARLLATNLQCGNDLSAPTALRCLQNSHVDSVARSPLASRFVPLLNRTPVARRQPRRGGSDSADKRKATGPQGKQFLLGRVVREGVYPWFVEHKRTGSSEPLHLATRLIGRNALEAWQTATGITLRPFDGDTLYQQATSKPGDAFALVTQSESRLSQRTFARSCQEVCPMSELAEQLQAWENRVYVYALGYRPRYSSWPDLTEAVRFEDMHLVFGMPFRPDVPSSELDKQWSRTMIHVWSTFAHTGKVPAMNGTRWPVYDPLEPSFMKLGVDGVNMERDSKRARCDFLRGSRNPY</sequence>
<gene>
    <name evidence="1" type="ORF">HPB50_000541</name>
</gene>
<proteinExistence type="predicted"/>
<evidence type="ECO:0000313" key="2">
    <source>
        <dbReference type="Proteomes" id="UP000821845"/>
    </source>
</evidence>
<name>A0ACB7T0T3_HYAAI</name>
<reference evidence="1" key="1">
    <citation type="submission" date="2020-05" db="EMBL/GenBank/DDBJ databases">
        <title>Large-scale comparative analyses of tick genomes elucidate their genetic diversity and vector capacities.</title>
        <authorList>
            <person name="Jia N."/>
            <person name="Wang J."/>
            <person name="Shi W."/>
            <person name="Du L."/>
            <person name="Sun Y."/>
            <person name="Zhan W."/>
            <person name="Jiang J."/>
            <person name="Wang Q."/>
            <person name="Zhang B."/>
            <person name="Ji P."/>
            <person name="Sakyi L.B."/>
            <person name="Cui X."/>
            <person name="Yuan T."/>
            <person name="Jiang B."/>
            <person name="Yang W."/>
            <person name="Lam T.T.-Y."/>
            <person name="Chang Q."/>
            <person name="Ding S."/>
            <person name="Wang X."/>
            <person name="Zhu J."/>
            <person name="Ruan X."/>
            <person name="Zhao L."/>
            <person name="Wei J."/>
            <person name="Que T."/>
            <person name="Du C."/>
            <person name="Cheng J."/>
            <person name="Dai P."/>
            <person name="Han X."/>
            <person name="Huang E."/>
            <person name="Gao Y."/>
            <person name="Liu J."/>
            <person name="Shao H."/>
            <person name="Ye R."/>
            <person name="Li L."/>
            <person name="Wei W."/>
            <person name="Wang X."/>
            <person name="Wang C."/>
            <person name="Yang T."/>
            <person name="Huo Q."/>
            <person name="Li W."/>
            <person name="Guo W."/>
            <person name="Chen H."/>
            <person name="Zhou L."/>
            <person name="Ni X."/>
            <person name="Tian J."/>
            <person name="Zhou Y."/>
            <person name="Sheng Y."/>
            <person name="Liu T."/>
            <person name="Pan Y."/>
            <person name="Xia L."/>
            <person name="Li J."/>
            <person name="Zhao F."/>
            <person name="Cao W."/>
        </authorList>
    </citation>
    <scope>NUCLEOTIDE SEQUENCE</scope>
    <source>
        <strain evidence="1">Hyas-2018</strain>
    </source>
</reference>